<name>A0A015K0X1_RHIIW</name>
<dbReference type="AlphaFoldDB" id="A0A015K0X1"/>
<gene>
    <name evidence="1" type="ORF">RirG_174650</name>
</gene>
<reference evidence="1 2" key="1">
    <citation type="submission" date="2014-02" db="EMBL/GenBank/DDBJ databases">
        <title>Single nucleus genome sequencing reveals high similarity among nuclei of an endomycorrhizal fungus.</title>
        <authorList>
            <person name="Lin K."/>
            <person name="Geurts R."/>
            <person name="Zhang Z."/>
            <person name="Limpens E."/>
            <person name="Saunders D.G."/>
            <person name="Mu D."/>
            <person name="Pang E."/>
            <person name="Cao H."/>
            <person name="Cha H."/>
            <person name="Lin T."/>
            <person name="Zhou Q."/>
            <person name="Shang Y."/>
            <person name="Li Y."/>
            <person name="Ivanov S."/>
            <person name="Sharma T."/>
            <person name="Velzen R.V."/>
            <person name="Ruijter N.D."/>
            <person name="Aanen D.K."/>
            <person name="Win J."/>
            <person name="Kamoun S."/>
            <person name="Bisseling T."/>
            <person name="Huang S."/>
        </authorList>
    </citation>
    <scope>NUCLEOTIDE SEQUENCE [LARGE SCALE GENOMIC DNA]</scope>
    <source>
        <strain evidence="2">DAOM197198w</strain>
    </source>
</reference>
<accession>A0A015K0X1</accession>
<dbReference type="SUPFAM" id="SSF51101">
    <property type="entry name" value="Mannose-binding lectins"/>
    <property type="match status" value="1"/>
</dbReference>
<organism evidence="1 2">
    <name type="scientific">Rhizophagus irregularis (strain DAOM 197198w)</name>
    <name type="common">Glomus intraradices</name>
    <dbReference type="NCBI Taxonomy" id="1432141"/>
    <lineage>
        <taxon>Eukaryota</taxon>
        <taxon>Fungi</taxon>
        <taxon>Fungi incertae sedis</taxon>
        <taxon>Mucoromycota</taxon>
        <taxon>Glomeromycotina</taxon>
        <taxon>Glomeromycetes</taxon>
        <taxon>Glomerales</taxon>
        <taxon>Glomeraceae</taxon>
        <taxon>Rhizophagus</taxon>
    </lineage>
</organism>
<evidence type="ECO:0008006" key="3">
    <source>
        <dbReference type="Google" id="ProtNLM"/>
    </source>
</evidence>
<dbReference type="HOGENOM" id="CLU_654066_0_0_1"/>
<comment type="caution">
    <text evidence="1">The sequence shown here is derived from an EMBL/GenBank/DDBJ whole genome shotgun (WGS) entry which is preliminary data.</text>
</comment>
<dbReference type="Proteomes" id="UP000022910">
    <property type="component" value="Unassembled WGS sequence"/>
</dbReference>
<proteinExistence type="predicted"/>
<dbReference type="Gene3D" id="2.100.10.30">
    <property type="entry name" value="Jacalin-like lectin domain"/>
    <property type="match status" value="1"/>
</dbReference>
<evidence type="ECO:0000313" key="1">
    <source>
        <dbReference type="EMBL" id="EXX61034.1"/>
    </source>
</evidence>
<dbReference type="InterPro" id="IPR036404">
    <property type="entry name" value="Jacalin-like_lectin_dom_sf"/>
</dbReference>
<protein>
    <recommendedName>
        <fullName evidence="3">Jacalin-type lectin domain-containing protein</fullName>
    </recommendedName>
</protein>
<dbReference type="EMBL" id="JEMT01025811">
    <property type="protein sequence ID" value="EXX61034.1"/>
    <property type="molecule type" value="Genomic_DNA"/>
</dbReference>
<keyword evidence="2" id="KW-1185">Reference proteome</keyword>
<sequence>MNKYRAVFINLGALLNRSDVIINNGAQISRVLFELSDHYREAGKEILGFRRQADSFFESLSSELDDVLDIVNKKENFWTNDLDMDDIISVKQRLRVLQSIVPDLRVQLGRVIKALKNIEEKSVHTQGYLMTGEKEAQEVLKQHWLGSIADYNGRARAEEERKQVLYVLQLLKDMLPNLFDFQDFLEEYDKQLQEVYSKFENVGTMYKPSKKALNRLISAAKKLETSHRNFNGEENRLGQKPKDHLFLEDEMNAMNRDCTEFNVKFKKSDDVYVNKIRIWSTHFINALAFYFSDGSIEMFGTPGLSEAFDFEWHKDEKIKRFVFRFASVVYGLEIITTEGRSTGWHGGQGGRAFYTEYEWGIGGFEGLFGSFSKYICSLEVL</sequence>
<evidence type="ECO:0000313" key="2">
    <source>
        <dbReference type="Proteomes" id="UP000022910"/>
    </source>
</evidence>